<gene>
    <name evidence="11" type="ORF">ElyMa_001180800</name>
</gene>
<evidence type="ECO:0000259" key="8">
    <source>
        <dbReference type="PROSITE" id="PS50234"/>
    </source>
</evidence>
<evidence type="ECO:0000256" key="6">
    <source>
        <dbReference type="SAM" id="MobiDB-lite"/>
    </source>
</evidence>
<sequence length="1013" mass="111084">MASFWRLFLPLVALNMGIQCEKISSSANGTEFFRHIYDSLASTGKGAVSDKNPSDLIFIIDRPGRGTAYATGFHFLLGFVQSFLRNVAMSKETSRVALVISDQASCTVAINGVSSSDITKCDVVYKLRKARQESVVSFEGDQCKDPVSEAIAIAKSGRPDASKVVIVMGYGTTPGLQRVPDNIMEALHNLTLPEWKVSQRGQQTQVFAVGVGKANMTQMSRVASPGVKNWTYLKTFRALVGVARSLENSSVFGPGVDTRATNKRWARETTQASFACSLTCDDHALCSCSLSTGQTLCICLPGFFGNGRHCTPCPRGTYKEDTSARRQCVPCPVFMGTRDEAATSRDLCQPGLPRDIEKSINSCPELLSVAYAVRFGVSALVPAGVRNTGLPCTYKSGTSCHFGCRPGFRMIGLPGMLCRWDGTWGGQFPRCVKISDSDCGTLEEIGQQDPNGETSYVNNVPVSNIFGKNHRNSGRASQNHPFSLQNMRDPMTGRNSQIFGPSDSSLTRQGAVLEVDCPTSWRLWGDAVRTCSSAGIWSSTPARCIDPSCPPVPLTKGLKVYPRQCSEKWQTPGTACQLTCGAGYRLLGSSNITCSENRRWKTNPKTANSQVLGICLDEEPPSLTCRDNITIMLPREDQAMLKWEQVSPQVSDNSGYVTLTSPDITGSPFPVYFGNQSILFQASDGNHTVSCVLGVQIKDPRVRVLKCPSEEVTIYTRHSLDRLELPDVKFAIMGGAVPEPVGHRCSPSNHSIERIGRHEVVCWAYAPQGYLGAECRFGVNIRHEICPLPPPPRHGHLHCSPTNVSTLSCTVSCEPGYQFHEMPEEPYLCGLNGRWQHRKMWPDCSSSYIRFGAMVDSTYSLSLEFSNASDCLARKLQVQTQALTIVQPVLDTECDEPGECAVIKLNVACFESEGEDLRDYADVYDVYRPVLNYTIKANMSAYSMQQNVGILENISRVLAPLLANITHDIQHSSQSDRYYGVDCMLGYQALADLLCDKYAKKNAILDIKENGKP</sequence>
<dbReference type="Gene3D" id="2.10.70.10">
    <property type="entry name" value="Complement Module, domain 1"/>
    <property type="match status" value="4"/>
</dbReference>
<dbReference type="Gene3D" id="3.40.50.410">
    <property type="entry name" value="von Willebrand factor, type A domain"/>
    <property type="match status" value="1"/>
</dbReference>
<evidence type="ECO:0000259" key="9">
    <source>
        <dbReference type="PROSITE" id="PS50825"/>
    </source>
</evidence>
<dbReference type="SMART" id="SM01411">
    <property type="entry name" value="Ephrin_rec_like"/>
    <property type="match status" value="1"/>
</dbReference>
<dbReference type="InterPro" id="IPR011641">
    <property type="entry name" value="Tyr-kin_ephrin_A/B_rcpt-like"/>
</dbReference>
<feature type="domain" description="VWFA" evidence="8">
    <location>
        <begin position="55"/>
        <end position="246"/>
    </location>
</feature>
<evidence type="ECO:0000256" key="7">
    <source>
        <dbReference type="SAM" id="SignalP"/>
    </source>
</evidence>
<dbReference type="Gene3D" id="2.10.50.10">
    <property type="entry name" value="Tumor Necrosis Factor Receptor, subunit A, domain 2"/>
    <property type="match status" value="1"/>
</dbReference>
<keyword evidence="2" id="KW-0677">Repeat</keyword>
<evidence type="ECO:0000256" key="1">
    <source>
        <dbReference type="ARBA" id="ARBA00022659"/>
    </source>
</evidence>
<dbReference type="PANTHER" id="PTHR19325:SF560">
    <property type="entry name" value="SUSHI, VON WILLEBRAND FACTOR TYPE A, EGF AND PENTRAXIN DOMAIN-CONTAINING PROTEIN 1"/>
    <property type="match status" value="1"/>
</dbReference>
<keyword evidence="1 5" id="KW-0768">Sushi</keyword>
<dbReference type="SUPFAM" id="SSF53300">
    <property type="entry name" value="vWA-like"/>
    <property type="match status" value="1"/>
</dbReference>
<evidence type="ECO:0000256" key="3">
    <source>
        <dbReference type="ARBA" id="ARBA00023157"/>
    </source>
</evidence>
<keyword evidence="4" id="KW-0325">Glycoprotein</keyword>
<dbReference type="PROSITE" id="PS50234">
    <property type="entry name" value="VWFA"/>
    <property type="match status" value="1"/>
</dbReference>
<keyword evidence="3 5" id="KW-1015">Disulfide bond</keyword>
<feature type="domain" description="Sushi" evidence="10">
    <location>
        <begin position="361"/>
        <end position="433"/>
    </location>
</feature>
<dbReference type="InterPro" id="IPR035976">
    <property type="entry name" value="Sushi/SCR/CCP_sf"/>
</dbReference>
<feature type="disulfide bond" evidence="5">
    <location>
        <begin position="786"/>
        <end position="829"/>
    </location>
</feature>
<dbReference type="InterPro" id="IPR050350">
    <property type="entry name" value="Compl-Cell_Adhes-Reg"/>
</dbReference>
<evidence type="ECO:0000256" key="2">
    <source>
        <dbReference type="ARBA" id="ARBA00022737"/>
    </source>
</evidence>
<dbReference type="SUPFAM" id="SSF57535">
    <property type="entry name" value="Complement control module/SCR domain"/>
    <property type="match status" value="4"/>
</dbReference>
<dbReference type="PROSITE" id="PS50923">
    <property type="entry name" value="SUSHI"/>
    <property type="match status" value="3"/>
</dbReference>
<feature type="domain" description="HYR" evidence="9">
    <location>
        <begin position="616"/>
        <end position="699"/>
    </location>
</feature>
<dbReference type="AlphaFoldDB" id="A0AAV4I2D7"/>
<protein>
    <submittedName>
        <fullName evidence="11">Sushi, von Willebrand factor type A, EGF and pentraxin domain containing 1, mRNA protein</fullName>
    </submittedName>
</protein>
<dbReference type="Proteomes" id="UP000762676">
    <property type="component" value="Unassembled WGS sequence"/>
</dbReference>
<comment type="caution">
    <text evidence="11">The sequence shown here is derived from an EMBL/GenBank/DDBJ whole genome shotgun (WGS) entry which is preliminary data.</text>
</comment>
<proteinExistence type="predicted"/>
<evidence type="ECO:0000313" key="11">
    <source>
        <dbReference type="EMBL" id="GFS04608.1"/>
    </source>
</evidence>
<feature type="disulfide bond" evidence="5">
    <location>
        <begin position="404"/>
        <end position="431"/>
    </location>
</feature>
<dbReference type="InterPro" id="IPR003410">
    <property type="entry name" value="HYR_dom"/>
</dbReference>
<feature type="compositionally biased region" description="Polar residues" evidence="6">
    <location>
        <begin position="493"/>
        <end position="503"/>
    </location>
</feature>
<organism evidence="11 12">
    <name type="scientific">Elysia marginata</name>
    <dbReference type="NCBI Taxonomy" id="1093978"/>
    <lineage>
        <taxon>Eukaryota</taxon>
        <taxon>Metazoa</taxon>
        <taxon>Spiralia</taxon>
        <taxon>Lophotrochozoa</taxon>
        <taxon>Mollusca</taxon>
        <taxon>Gastropoda</taxon>
        <taxon>Heterobranchia</taxon>
        <taxon>Euthyneura</taxon>
        <taxon>Panpulmonata</taxon>
        <taxon>Sacoglossa</taxon>
        <taxon>Placobranchoidea</taxon>
        <taxon>Plakobranchidae</taxon>
        <taxon>Elysia</taxon>
    </lineage>
</organism>
<feature type="region of interest" description="Disordered" evidence="6">
    <location>
        <begin position="468"/>
        <end position="503"/>
    </location>
</feature>
<evidence type="ECO:0000313" key="12">
    <source>
        <dbReference type="Proteomes" id="UP000762676"/>
    </source>
</evidence>
<dbReference type="Pfam" id="PF07699">
    <property type="entry name" value="Ephrin_rec_like"/>
    <property type="match status" value="1"/>
</dbReference>
<feature type="signal peptide" evidence="7">
    <location>
        <begin position="1"/>
        <end position="20"/>
    </location>
</feature>
<dbReference type="PROSITE" id="PS50825">
    <property type="entry name" value="HYR"/>
    <property type="match status" value="1"/>
</dbReference>
<keyword evidence="12" id="KW-1185">Reference proteome</keyword>
<feature type="domain" description="Sushi" evidence="10">
    <location>
        <begin position="547"/>
        <end position="617"/>
    </location>
</feature>
<dbReference type="PANTHER" id="PTHR19325">
    <property type="entry name" value="COMPLEMENT COMPONENT-RELATED SUSHI DOMAIN-CONTAINING"/>
    <property type="match status" value="1"/>
</dbReference>
<feature type="compositionally biased region" description="Polar residues" evidence="6">
    <location>
        <begin position="474"/>
        <end position="486"/>
    </location>
</feature>
<dbReference type="Pfam" id="PF00084">
    <property type="entry name" value="Sushi"/>
    <property type="match status" value="3"/>
</dbReference>
<evidence type="ECO:0000259" key="10">
    <source>
        <dbReference type="PROSITE" id="PS50923"/>
    </source>
</evidence>
<name>A0AAV4I2D7_9GAST</name>
<dbReference type="PROSITE" id="PS01186">
    <property type="entry name" value="EGF_2"/>
    <property type="match status" value="1"/>
</dbReference>
<feature type="chain" id="PRO_5043954916" evidence="7">
    <location>
        <begin position="21"/>
        <end position="1013"/>
    </location>
</feature>
<evidence type="ECO:0000256" key="4">
    <source>
        <dbReference type="ARBA" id="ARBA00023180"/>
    </source>
</evidence>
<accession>A0AAV4I2D7</accession>
<dbReference type="InterPro" id="IPR036465">
    <property type="entry name" value="vWFA_dom_sf"/>
</dbReference>
<dbReference type="EMBL" id="BMAT01002316">
    <property type="protein sequence ID" value="GFS04608.1"/>
    <property type="molecule type" value="Genomic_DNA"/>
</dbReference>
<dbReference type="InterPro" id="IPR000436">
    <property type="entry name" value="Sushi_SCR_CCP_dom"/>
</dbReference>
<dbReference type="InterPro" id="IPR002035">
    <property type="entry name" value="VWF_A"/>
</dbReference>
<reference evidence="11 12" key="1">
    <citation type="journal article" date="2021" name="Elife">
        <title>Chloroplast acquisition without the gene transfer in kleptoplastic sea slugs, Plakobranchus ocellatus.</title>
        <authorList>
            <person name="Maeda T."/>
            <person name="Takahashi S."/>
            <person name="Yoshida T."/>
            <person name="Shimamura S."/>
            <person name="Takaki Y."/>
            <person name="Nagai Y."/>
            <person name="Toyoda A."/>
            <person name="Suzuki Y."/>
            <person name="Arimoto A."/>
            <person name="Ishii H."/>
            <person name="Satoh N."/>
            <person name="Nishiyama T."/>
            <person name="Hasebe M."/>
            <person name="Maruyama T."/>
            <person name="Minagawa J."/>
            <person name="Obokata J."/>
            <person name="Shigenobu S."/>
        </authorList>
    </citation>
    <scope>NUCLEOTIDE SEQUENCE [LARGE SCALE GENOMIC DNA]</scope>
</reference>
<feature type="domain" description="Sushi" evidence="10">
    <location>
        <begin position="784"/>
        <end position="846"/>
    </location>
</feature>
<dbReference type="InterPro" id="IPR000742">
    <property type="entry name" value="EGF"/>
</dbReference>
<dbReference type="SMART" id="SM00032">
    <property type="entry name" value="CCP"/>
    <property type="match status" value="4"/>
</dbReference>
<dbReference type="CDD" id="cd00033">
    <property type="entry name" value="CCP"/>
    <property type="match status" value="4"/>
</dbReference>
<evidence type="ECO:0000256" key="5">
    <source>
        <dbReference type="PROSITE-ProRule" id="PRU00302"/>
    </source>
</evidence>
<comment type="caution">
    <text evidence="5">Lacks conserved residue(s) required for the propagation of feature annotation.</text>
</comment>
<keyword evidence="7" id="KW-0732">Signal</keyword>